<dbReference type="AlphaFoldDB" id="A0A4Q7AFR2"/>
<evidence type="ECO:0000313" key="1">
    <source>
        <dbReference type="EMBL" id="RZG44068.1"/>
    </source>
</evidence>
<gene>
    <name evidence="1" type="ORF">EXU28_15945</name>
</gene>
<keyword evidence="2" id="KW-1185">Reference proteome</keyword>
<proteinExistence type="predicted"/>
<evidence type="ECO:0000313" key="2">
    <source>
        <dbReference type="Proteomes" id="UP000293863"/>
    </source>
</evidence>
<reference evidence="1 2" key="1">
    <citation type="submission" date="2019-02" db="EMBL/GenBank/DDBJ databases">
        <title>The Batch Genome Submission of Acinetobacter spp. strains.</title>
        <authorList>
            <person name="Qin J."/>
            <person name="Hu Y."/>
            <person name="Ye H."/>
            <person name="Wei L."/>
            <person name="Feng Y."/>
            <person name="Zong Z."/>
        </authorList>
    </citation>
    <scope>NUCLEOTIDE SEQUENCE [LARGE SCALE GENOMIC DNA]</scope>
    <source>
        <strain evidence="1 2">WCHAW060049</strain>
    </source>
</reference>
<organism evidence="1 2">
    <name type="scientific">Acinetobacter wuhouensis</name>
    <dbReference type="NCBI Taxonomy" id="1879050"/>
    <lineage>
        <taxon>Bacteria</taxon>
        <taxon>Pseudomonadati</taxon>
        <taxon>Pseudomonadota</taxon>
        <taxon>Gammaproteobacteria</taxon>
        <taxon>Moraxellales</taxon>
        <taxon>Moraxellaceae</taxon>
        <taxon>Acinetobacter</taxon>
    </lineage>
</organism>
<sequence>MINNYFINFDKLINFSVQDLLNEIDTAPKKVISEIKLIDLIFEKQSMTGVYVIFNKSDQAVYVGKTGSRAILERLAAHFDLRPNAFMNSFICALAGKRKRREGPHATAEELQDIYENALTHKLLFIQIPNSVEHKSKIGKIESILRRKLNTSLNSNRGQDKVSNDTLIQDL</sequence>
<evidence type="ECO:0008006" key="3">
    <source>
        <dbReference type="Google" id="ProtNLM"/>
    </source>
</evidence>
<accession>A0A4Q7AFR2</accession>
<protein>
    <recommendedName>
        <fullName evidence="3">GIY-YIG domain-containing protein</fullName>
    </recommendedName>
</protein>
<dbReference type="InterPro" id="IPR035901">
    <property type="entry name" value="GIY-YIG_endonuc_sf"/>
</dbReference>
<dbReference type="SUPFAM" id="SSF82771">
    <property type="entry name" value="GIY-YIG endonuclease"/>
    <property type="match status" value="1"/>
</dbReference>
<dbReference type="EMBL" id="SGSQ01000027">
    <property type="protein sequence ID" value="RZG44068.1"/>
    <property type="molecule type" value="Genomic_DNA"/>
</dbReference>
<comment type="caution">
    <text evidence="1">The sequence shown here is derived from an EMBL/GenBank/DDBJ whole genome shotgun (WGS) entry which is preliminary data.</text>
</comment>
<name>A0A4Q7AFR2_9GAMM</name>
<dbReference type="RefSeq" id="WP_130168857.1">
    <property type="nucleotide sequence ID" value="NZ_SGSQ01000027.1"/>
</dbReference>
<dbReference type="Proteomes" id="UP000293863">
    <property type="component" value="Unassembled WGS sequence"/>
</dbReference>